<dbReference type="CDD" id="cd00063">
    <property type="entry name" value="FN3"/>
    <property type="match status" value="1"/>
</dbReference>
<dbReference type="InterPro" id="IPR036116">
    <property type="entry name" value="FN3_sf"/>
</dbReference>
<comment type="caution">
    <text evidence="2">The sequence shown here is derived from an EMBL/GenBank/DDBJ whole genome shotgun (WGS) entry which is preliminary data.</text>
</comment>
<dbReference type="EMBL" id="BMHP01000002">
    <property type="protein sequence ID" value="GGD64204.1"/>
    <property type="molecule type" value="Genomic_DNA"/>
</dbReference>
<dbReference type="SUPFAM" id="SSF49265">
    <property type="entry name" value="Fibronectin type III"/>
    <property type="match status" value="1"/>
</dbReference>
<organism evidence="2 3">
    <name type="scientific">Paenibacillus nasutitermitis</name>
    <dbReference type="NCBI Taxonomy" id="1652958"/>
    <lineage>
        <taxon>Bacteria</taxon>
        <taxon>Bacillati</taxon>
        <taxon>Bacillota</taxon>
        <taxon>Bacilli</taxon>
        <taxon>Bacillales</taxon>
        <taxon>Paenibacillaceae</taxon>
        <taxon>Paenibacillus</taxon>
    </lineage>
</organism>
<dbReference type="RefSeq" id="WP_188992073.1">
    <property type="nucleotide sequence ID" value="NZ_BMHP01000002.1"/>
</dbReference>
<reference evidence="2" key="1">
    <citation type="journal article" date="2014" name="Int. J. Syst. Evol. Microbiol.">
        <title>Complete genome sequence of Corynebacterium casei LMG S-19264T (=DSM 44701T), isolated from a smear-ripened cheese.</title>
        <authorList>
            <consortium name="US DOE Joint Genome Institute (JGI-PGF)"/>
            <person name="Walter F."/>
            <person name="Albersmeier A."/>
            <person name="Kalinowski J."/>
            <person name="Ruckert C."/>
        </authorList>
    </citation>
    <scope>NUCLEOTIDE SEQUENCE</scope>
    <source>
        <strain evidence="2">CGMCC 1.15178</strain>
    </source>
</reference>
<protein>
    <recommendedName>
        <fullName evidence="1">Fibronectin type-III domain-containing protein</fullName>
    </recommendedName>
</protein>
<dbReference type="InterPro" id="IPR013783">
    <property type="entry name" value="Ig-like_fold"/>
</dbReference>
<accession>A0A916YWG0</accession>
<keyword evidence="3" id="KW-1185">Reference proteome</keyword>
<evidence type="ECO:0000313" key="2">
    <source>
        <dbReference type="EMBL" id="GGD64204.1"/>
    </source>
</evidence>
<dbReference type="Gene3D" id="2.60.40.10">
    <property type="entry name" value="Immunoglobulins"/>
    <property type="match status" value="1"/>
</dbReference>
<gene>
    <name evidence="2" type="ORF">GCM10010911_22440</name>
</gene>
<evidence type="ECO:0000313" key="3">
    <source>
        <dbReference type="Proteomes" id="UP000612456"/>
    </source>
</evidence>
<dbReference type="Gene3D" id="3.20.20.80">
    <property type="entry name" value="Glycosidases"/>
    <property type="match status" value="1"/>
</dbReference>
<dbReference type="SMART" id="SM00060">
    <property type="entry name" value="FN3"/>
    <property type="match status" value="1"/>
</dbReference>
<dbReference type="AlphaFoldDB" id="A0A916YWG0"/>
<proteinExistence type="predicted"/>
<name>A0A916YWG0_9BACL</name>
<sequence>MTGQRIAFTGRKAMLKKGGAALIMLLTFSLLGSLVPAGSMLPAPSTASADGEVSYGNLAGMDDLGRILPRDGQVPAERSGKYVGIFYFLWMGSHGTAGPYDVTQIRATDPGAVNNGSSPLWGALQAWHFWGKPLYDYYLSDDAWVLRKHVQMLTDAKVDFLVFDATNAFTYKTVYDKLFAIMDEYRLKGYKVPKVAFYTNSSSGTTITSLYNDIYAPGRYPELWFNWKGKPLMIGDPTQVSTTIRNFFTFRLNQWPNEAQKTNGFPWIEFQRPQRVFYNDQSEKEIINVSVAQHQDTISMSDTPFYGYGQNWGRNYHNGANDNTAGAVNWGYNAVEQWDYAISQDPQIIFVTGWNEWVAQRQPADTASRPIKFVDAATLEFSRDIEPMSGGYGDNYYMQMMGYIRKFKGLSPQLTPSAKKTITINTDFTQWDNVTPEYRDYTGDTVARNNSGWGSATYTNNTGRNDFDIMKVARDDNNLYFYASTVNPITAYTDAKWMRLLINTDGNSSNGWKGYDYIINRSGTTATTATVEQSTGGWNWTPAGTVNYKLSGNKIHFAIPRSMIGLGSLSSPMTIQFKWSDNMQTDGNVMDFYVNGDTAPFGRLNYVYTEAPALPAPPLDVKAGSGNAQVNLNWSPIVGATSYNVKRSLTAGGPYTTISTAGSVTTPSYADTGLTNGTTYYYVVSAVKTAAGESMNSSEVSAVPMTYTSGKDWNFNTNGNLEGWSMVNQATGSVSGGLLSITSSGGDPFIHSPDSLGITNPWLNRYIRVRMQNGTGNAQGQIYFTTTADSSWTEAKSKKFTISTSSGYNEYVIDMGTNAAWIGTIKQIRFDPSQAAGSIGVDYIRITSPSGTGTMYHSANGFSSTQGANQWSYKYSADLVSYTNMTWSSANSRWEGASSLIANTWQHPNNASKAVRAWTAPTTGTINIVGNARKSATSTLGNGVNVKVLKNTTQIWPATGWQLIGAANTTGYNFSINTSVSTGDVLYFIVDANGEHSYDTTDVGAAINYQ</sequence>
<dbReference type="InterPro" id="IPR003961">
    <property type="entry name" value="FN3_dom"/>
</dbReference>
<feature type="domain" description="Fibronectin type-III" evidence="1">
    <location>
        <begin position="614"/>
        <end position="711"/>
    </location>
</feature>
<dbReference type="Proteomes" id="UP000612456">
    <property type="component" value="Unassembled WGS sequence"/>
</dbReference>
<dbReference type="PROSITE" id="PS50853">
    <property type="entry name" value="FN3"/>
    <property type="match status" value="1"/>
</dbReference>
<evidence type="ECO:0000259" key="1">
    <source>
        <dbReference type="PROSITE" id="PS50853"/>
    </source>
</evidence>
<reference evidence="2" key="2">
    <citation type="submission" date="2020-09" db="EMBL/GenBank/DDBJ databases">
        <authorList>
            <person name="Sun Q."/>
            <person name="Zhou Y."/>
        </authorList>
    </citation>
    <scope>NUCLEOTIDE SEQUENCE</scope>
    <source>
        <strain evidence="2">CGMCC 1.15178</strain>
    </source>
</reference>